<comment type="caution">
    <text evidence="9">The sequence shown here is derived from an EMBL/GenBank/DDBJ whole genome shotgun (WGS) entry which is preliminary data.</text>
</comment>
<dbReference type="RefSeq" id="WP_016444203.1">
    <property type="nucleotide sequence ID" value="NZ_KE150266.1"/>
</dbReference>
<keyword evidence="5 8" id="KW-0812">Transmembrane</keyword>
<evidence type="ECO:0000256" key="8">
    <source>
        <dbReference type="SAM" id="Phobius"/>
    </source>
</evidence>
<dbReference type="Pfam" id="PF01032">
    <property type="entry name" value="FecCD"/>
    <property type="match status" value="1"/>
</dbReference>
<name>A0A9W5RET3_9ACTO</name>
<reference evidence="9 10" key="1">
    <citation type="submission" date="2013-05" db="EMBL/GenBank/DDBJ databases">
        <title>The Genome Sequence of Actinomyces europaeus ACS-120-V-COL10B.</title>
        <authorList>
            <consortium name="The Broad Institute Genomics Platform"/>
            <person name="Earl A."/>
            <person name="Ward D."/>
            <person name="Feldgarden M."/>
            <person name="Gevers D."/>
            <person name="Saerens B."/>
            <person name="Vaneechoutte M."/>
            <person name="Walker B."/>
            <person name="Young S."/>
            <person name="Zeng Q."/>
            <person name="Gargeya S."/>
            <person name="Fitzgerald M."/>
            <person name="Haas B."/>
            <person name="Abouelleil A."/>
            <person name="Allen A.W."/>
            <person name="Alvarado L."/>
            <person name="Arachchi H.M."/>
            <person name="Berlin A.M."/>
            <person name="Chapman S.B."/>
            <person name="Gainer-Dewar J."/>
            <person name="Goldberg J."/>
            <person name="Griggs A."/>
            <person name="Gujja S."/>
            <person name="Hansen M."/>
            <person name="Howarth C."/>
            <person name="Imamovic A."/>
            <person name="Ireland A."/>
            <person name="Larimer J."/>
            <person name="McCowan C."/>
            <person name="Murphy C."/>
            <person name="Pearson M."/>
            <person name="Poon T.W."/>
            <person name="Priest M."/>
            <person name="Roberts A."/>
            <person name="Saif S."/>
            <person name="Shea T."/>
            <person name="Sisk P."/>
            <person name="Sykes S."/>
            <person name="Wortman J."/>
            <person name="Nusbaum C."/>
            <person name="Birren B."/>
        </authorList>
    </citation>
    <scope>NUCLEOTIDE SEQUENCE [LARGE SCALE GENOMIC DNA]</scope>
    <source>
        <strain evidence="9 10">ACS-120-V-Col10b</strain>
    </source>
</reference>
<protein>
    <submittedName>
        <fullName evidence="9">Uncharacterized protein</fullName>
    </submittedName>
</protein>
<feature type="transmembrane region" description="Helical" evidence="8">
    <location>
        <begin position="102"/>
        <end position="121"/>
    </location>
</feature>
<evidence type="ECO:0000313" key="10">
    <source>
        <dbReference type="Proteomes" id="UP000014387"/>
    </source>
</evidence>
<evidence type="ECO:0000313" key="9">
    <source>
        <dbReference type="EMBL" id="EPD31091.1"/>
    </source>
</evidence>
<feature type="transmembrane region" description="Helical" evidence="8">
    <location>
        <begin position="37"/>
        <end position="58"/>
    </location>
</feature>
<dbReference type="InterPro" id="IPR000522">
    <property type="entry name" value="ABC_transptr_permease_BtuC"/>
</dbReference>
<keyword evidence="4" id="KW-1003">Cell membrane</keyword>
<dbReference type="PANTHER" id="PTHR30472">
    <property type="entry name" value="FERRIC ENTEROBACTIN TRANSPORT SYSTEM PERMEASE PROTEIN"/>
    <property type="match status" value="1"/>
</dbReference>
<proteinExistence type="inferred from homology"/>
<gene>
    <name evidence="9" type="ORF">HMPREF9238_00851</name>
</gene>
<accession>A0A9W5RET3</accession>
<keyword evidence="6 8" id="KW-1133">Transmembrane helix</keyword>
<feature type="transmembrane region" description="Helical" evidence="8">
    <location>
        <begin position="260"/>
        <end position="284"/>
    </location>
</feature>
<evidence type="ECO:0000256" key="5">
    <source>
        <dbReference type="ARBA" id="ARBA00022692"/>
    </source>
</evidence>
<dbReference type="GO" id="GO:0005886">
    <property type="term" value="C:plasma membrane"/>
    <property type="evidence" value="ECO:0007669"/>
    <property type="project" value="UniProtKB-SubCell"/>
</dbReference>
<evidence type="ECO:0000256" key="6">
    <source>
        <dbReference type="ARBA" id="ARBA00022989"/>
    </source>
</evidence>
<evidence type="ECO:0000256" key="1">
    <source>
        <dbReference type="ARBA" id="ARBA00004651"/>
    </source>
</evidence>
<dbReference type="AlphaFoldDB" id="A0A9W5RET3"/>
<dbReference type="Gene3D" id="1.10.3470.10">
    <property type="entry name" value="ABC transporter involved in vitamin B12 uptake, BtuC"/>
    <property type="match status" value="1"/>
</dbReference>
<comment type="subcellular location">
    <subcellularLocation>
        <location evidence="1">Cell membrane</location>
        <topology evidence="1">Multi-pass membrane protein</topology>
    </subcellularLocation>
</comment>
<dbReference type="PANTHER" id="PTHR30472:SF19">
    <property type="entry name" value="PETROBACTIN IMPORT SYSTEM PERMEASE PROTEIN YCLO"/>
    <property type="match status" value="1"/>
</dbReference>
<feature type="transmembrane region" description="Helical" evidence="8">
    <location>
        <begin position="296"/>
        <end position="315"/>
    </location>
</feature>
<dbReference type="GO" id="GO:0022857">
    <property type="term" value="F:transmembrane transporter activity"/>
    <property type="evidence" value="ECO:0007669"/>
    <property type="project" value="InterPro"/>
</dbReference>
<evidence type="ECO:0000256" key="2">
    <source>
        <dbReference type="ARBA" id="ARBA00007935"/>
    </source>
</evidence>
<keyword evidence="3" id="KW-0813">Transport</keyword>
<sequence length="346" mass="36391">MTTIALPLLRPLRSESAVGSAPHIEAVMTQRARDVRLRVLIAVGLAVIAMAFFLLYGALDAWQIIAALRIKRLAGLAVVAVALSVATVLFQTVTRNRILSPSVMGFDAMFALVATSLVFFLSARVTNLIPPTLMFALQACLMTLVSVTMFLAIMRKGRASTHLLVLVGIVVGALLRSITTMMSIIMDPNEFLTVQDLTTASFAAINTSALGITALVTVVCVAYSIKRARDWDVLALGPDMATCLGLNYNREVKTVLATSALLVSAATALVGPLMFFGLLVANIAVHALGSTSIRHLVPGASAIGIIVLVGGQAILEHLLAGGTILPVVIELVGGALLLVMLVRGSK</sequence>
<evidence type="ECO:0000256" key="4">
    <source>
        <dbReference type="ARBA" id="ARBA00022475"/>
    </source>
</evidence>
<comment type="similarity">
    <text evidence="2">Belongs to the binding-protein-dependent transport system permease family. FecCD subfamily.</text>
</comment>
<feature type="transmembrane region" description="Helical" evidence="8">
    <location>
        <begin position="321"/>
        <end position="342"/>
    </location>
</feature>
<keyword evidence="10" id="KW-1185">Reference proteome</keyword>
<evidence type="ECO:0000256" key="7">
    <source>
        <dbReference type="ARBA" id="ARBA00023136"/>
    </source>
</evidence>
<dbReference type="InterPro" id="IPR037294">
    <property type="entry name" value="ABC_BtuC-like"/>
</dbReference>
<dbReference type="EMBL" id="AGWN01000001">
    <property type="protein sequence ID" value="EPD31091.1"/>
    <property type="molecule type" value="Genomic_DNA"/>
</dbReference>
<keyword evidence="7 8" id="KW-0472">Membrane</keyword>
<dbReference type="Proteomes" id="UP000014387">
    <property type="component" value="Unassembled WGS sequence"/>
</dbReference>
<organism evidence="9 10">
    <name type="scientific">Gleimia europaea ACS-120-V-Col10b</name>
    <dbReference type="NCBI Taxonomy" id="883069"/>
    <lineage>
        <taxon>Bacteria</taxon>
        <taxon>Bacillati</taxon>
        <taxon>Actinomycetota</taxon>
        <taxon>Actinomycetes</taxon>
        <taxon>Actinomycetales</taxon>
        <taxon>Actinomycetaceae</taxon>
        <taxon>Gleimia</taxon>
    </lineage>
</organism>
<feature type="transmembrane region" description="Helical" evidence="8">
    <location>
        <begin position="70"/>
        <end position="90"/>
    </location>
</feature>
<feature type="transmembrane region" description="Helical" evidence="8">
    <location>
        <begin position="133"/>
        <end position="151"/>
    </location>
</feature>
<dbReference type="GO" id="GO:0033214">
    <property type="term" value="P:siderophore-iron import into cell"/>
    <property type="evidence" value="ECO:0007669"/>
    <property type="project" value="TreeGrafter"/>
</dbReference>
<feature type="transmembrane region" description="Helical" evidence="8">
    <location>
        <begin position="205"/>
        <end position="224"/>
    </location>
</feature>
<feature type="transmembrane region" description="Helical" evidence="8">
    <location>
        <begin position="163"/>
        <end position="185"/>
    </location>
</feature>
<dbReference type="SUPFAM" id="SSF81345">
    <property type="entry name" value="ABC transporter involved in vitamin B12 uptake, BtuC"/>
    <property type="match status" value="1"/>
</dbReference>
<evidence type="ECO:0000256" key="3">
    <source>
        <dbReference type="ARBA" id="ARBA00022448"/>
    </source>
</evidence>